<dbReference type="RefSeq" id="WP_354011563.1">
    <property type="nucleotide sequence ID" value="NZ_JBEWTA010000003.1"/>
</dbReference>
<sequence>MKRFGVNQRLGSFFRALLVVIFFSFGLSTLHAAALPIQDWSLWVSEGNTPTFTQELANIVECVEKEGVNVDRLPANVDDMTPCQRQVRNAVTYRDSEGRDLLQIYFKYSEPNYLKDPYSVLIIEEAMEVIEHLNKLGMILADWENERPSSDNLFFLAIKYDKLGLLNQLFTGIKVQTPERIPKLAEMRSTNNDSLADALMKTYPNKLEIGAMINDYSLVRDFKKLKHKSGLVYQQLLALKDFNKTLPLPMH</sequence>
<organism evidence="1 2">
    <name type="scientific">Endozoicomonas lisbonensis</name>
    <dbReference type="NCBI Taxonomy" id="3120522"/>
    <lineage>
        <taxon>Bacteria</taxon>
        <taxon>Pseudomonadati</taxon>
        <taxon>Pseudomonadota</taxon>
        <taxon>Gammaproteobacteria</taxon>
        <taxon>Oceanospirillales</taxon>
        <taxon>Endozoicomonadaceae</taxon>
        <taxon>Endozoicomonas</taxon>
    </lineage>
</organism>
<evidence type="ECO:0000313" key="1">
    <source>
        <dbReference type="EMBL" id="MET4754968.1"/>
    </source>
</evidence>
<accession>A0ABV2SB20</accession>
<proteinExistence type="predicted"/>
<keyword evidence="2" id="KW-1185">Reference proteome</keyword>
<comment type="caution">
    <text evidence="1">The sequence shown here is derived from an EMBL/GenBank/DDBJ whole genome shotgun (WGS) entry which is preliminary data.</text>
</comment>
<gene>
    <name evidence="1" type="ORF">V5J35_000160</name>
</gene>
<protein>
    <recommendedName>
        <fullName evidence="3">Solute-binding protein family 3/N-terminal domain-containing protein</fullName>
    </recommendedName>
</protein>
<reference evidence="1 2" key="1">
    <citation type="submission" date="2024-06" db="EMBL/GenBank/DDBJ databases">
        <title>Genomic Encyclopedia of Type Strains, Phase V (KMG-V): Genome sequencing to study the core and pangenomes of soil and plant-associated prokaryotes.</title>
        <authorList>
            <person name="Whitman W."/>
        </authorList>
    </citation>
    <scope>NUCLEOTIDE SEQUENCE [LARGE SCALE GENOMIC DNA]</scope>
    <source>
        <strain evidence="1 2">NE40</strain>
    </source>
</reference>
<dbReference type="Proteomes" id="UP001549366">
    <property type="component" value="Unassembled WGS sequence"/>
</dbReference>
<evidence type="ECO:0000313" key="2">
    <source>
        <dbReference type="Proteomes" id="UP001549366"/>
    </source>
</evidence>
<dbReference type="EMBL" id="JBEWTB010000001">
    <property type="protein sequence ID" value="MET4754968.1"/>
    <property type="molecule type" value="Genomic_DNA"/>
</dbReference>
<evidence type="ECO:0008006" key="3">
    <source>
        <dbReference type="Google" id="ProtNLM"/>
    </source>
</evidence>
<name>A0ABV2SB20_9GAMM</name>